<dbReference type="RefSeq" id="WP_247976834.1">
    <property type="nucleotide sequence ID" value="NZ_CP095848.1"/>
</dbReference>
<dbReference type="EMBL" id="CP095848">
    <property type="protein sequence ID" value="UPL50898.1"/>
    <property type="molecule type" value="Genomic_DNA"/>
</dbReference>
<proteinExistence type="predicted"/>
<gene>
    <name evidence="1" type="ORF">MWH26_08325</name>
</gene>
<accession>A0ABY4JFV7</accession>
<organism evidence="1 2">
    <name type="scientific">Hymenobacter sublimis</name>
    <dbReference type="NCBI Taxonomy" id="2933777"/>
    <lineage>
        <taxon>Bacteria</taxon>
        <taxon>Pseudomonadati</taxon>
        <taxon>Bacteroidota</taxon>
        <taxon>Cytophagia</taxon>
        <taxon>Cytophagales</taxon>
        <taxon>Hymenobacteraceae</taxon>
        <taxon>Hymenobacter</taxon>
    </lineage>
</organism>
<evidence type="ECO:0000313" key="1">
    <source>
        <dbReference type="EMBL" id="UPL50898.1"/>
    </source>
</evidence>
<protein>
    <submittedName>
        <fullName evidence="1">Uncharacterized protein</fullName>
    </submittedName>
</protein>
<evidence type="ECO:0000313" key="2">
    <source>
        <dbReference type="Proteomes" id="UP000829647"/>
    </source>
</evidence>
<keyword evidence="2" id="KW-1185">Reference proteome</keyword>
<sequence length="212" mass="24413">MTDKMQYSQTAYCQMALASASANLFFFKAPVLSNYYLGNDTYRFLWLRSFHRPVLLTLTQQAGGATLRTQFLTKSATAPRLEQILFVPPTASQAETARLQQEFDAKRKAPKVQRELAEHNRPAEPLPQLETIHSITPRQWQQVEQLLATSSFQQLPPCESSTATDGAYWVFESHQANGYHMVFRHSPDKRDEFRKACEYLLELSSARNEERY</sequence>
<name>A0ABY4JFV7_9BACT</name>
<dbReference type="Proteomes" id="UP000829647">
    <property type="component" value="Chromosome"/>
</dbReference>
<reference evidence="1 2" key="1">
    <citation type="submission" date="2022-04" db="EMBL/GenBank/DDBJ databases">
        <title>Hymenobacter sp. isolated from the air.</title>
        <authorList>
            <person name="Won M."/>
            <person name="Lee C.-M."/>
            <person name="Woen H.-Y."/>
            <person name="Kwon S.-W."/>
        </authorList>
    </citation>
    <scope>NUCLEOTIDE SEQUENCE [LARGE SCALE GENOMIC DNA]</scope>
    <source>
        <strain evidence="2">5516 S-25</strain>
    </source>
</reference>